<reference evidence="6" key="1">
    <citation type="submission" date="2009-09" db="EMBL/GenBank/DDBJ databases">
        <title>The complete genome of Nakamurella multipartita DSM 44233.</title>
        <authorList>
            <consortium name="US DOE Joint Genome Institute (JGI-PGF)"/>
            <person name="Lucas S."/>
            <person name="Copeland A."/>
            <person name="Lapidus A."/>
            <person name="Glavina del Rio T."/>
            <person name="Dalin E."/>
            <person name="Tice H."/>
            <person name="Bruce D."/>
            <person name="Goodwin L."/>
            <person name="Pitluck S."/>
            <person name="Kyrpides N."/>
            <person name="Mavromatis K."/>
            <person name="Ivanova N."/>
            <person name="Ovchinnikova G."/>
            <person name="Sims D."/>
            <person name="Meincke L."/>
            <person name="Brettin T."/>
            <person name="Detter J.C."/>
            <person name="Han C."/>
            <person name="Larimer F."/>
            <person name="Land M."/>
            <person name="Hauser L."/>
            <person name="Markowitz V."/>
            <person name="Cheng J.-F."/>
            <person name="Hugenholtz P."/>
            <person name="Woyke T."/>
            <person name="Wu D."/>
            <person name="Klenk H.-P."/>
            <person name="Eisen J.A."/>
        </authorList>
    </citation>
    <scope>NUCLEOTIDE SEQUENCE [LARGE SCALE GENOMIC DNA]</scope>
    <source>
        <strain evidence="6">ATCC 700099 / DSM 44233 / CIP 104796 / JCM 9543 / NBRC 105858 / Y-104</strain>
    </source>
</reference>
<dbReference type="SUPFAM" id="SSF52540">
    <property type="entry name" value="P-loop containing nucleoside triphosphate hydrolases"/>
    <property type="match status" value="1"/>
</dbReference>
<dbReference type="SMART" id="SM00421">
    <property type="entry name" value="HTH_LUXR"/>
    <property type="match status" value="1"/>
</dbReference>
<organism evidence="5 6">
    <name type="scientific">Nakamurella multipartita (strain ATCC 700099 / DSM 44233 / CIP 104796 / JCM 9543 / NBRC 105858 / Y-104)</name>
    <name type="common">Microsphaera multipartita</name>
    <dbReference type="NCBI Taxonomy" id="479431"/>
    <lineage>
        <taxon>Bacteria</taxon>
        <taxon>Bacillati</taxon>
        <taxon>Actinomycetota</taxon>
        <taxon>Actinomycetes</taxon>
        <taxon>Nakamurellales</taxon>
        <taxon>Nakamurellaceae</taxon>
        <taxon>Nakamurella</taxon>
    </lineage>
</organism>
<evidence type="ECO:0000313" key="6">
    <source>
        <dbReference type="Proteomes" id="UP000002218"/>
    </source>
</evidence>
<dbReference type="GO" id="GO:0006355">
    <property type="term" value="P:regulation of DNA-templated transcription"/>
    <property type="evidence" value="ECO:0007669"/>
    <property type="project" value="InterPro"/>
</dbReference>
<dbReference type="HOGENOM" id="CLU_006325_3_2_11"/>
<evidence type="ECO:0000256" key="3">
    <source>
        <dbReference type="ARBA" id="ARBA00023163"/>
    </source>
</evidence>
<dbReference type="InterPro" id="IPR011990">
    <property type="entry name" value="TPR-like_helical_dom_sf"/>
</dbReference>
<dbReference type="InterPro" id="IPR059106">
    <property type="entry name" value="WHD_MalT"/>
</dbReference>
<dbReference type="InParanoid" id="C8XEN5"/>
<keyword evidence="1" id="KW-0805">Transcription regulation</keyword>
<accession>C8XEN5</accession>
<dbReference type="STRING" id="479431.Namu_3459"/>
<dbReference type="GO" id="GO:0003677">
    <property type="term" value="F:DNA binding"/>
    <property type="evidence" value="ECO:0007669"/>
    <property type="project" value="UniProtKB-KW"/>
</dbReference>
<evidence type="ECO:0000256" key="2">
    <source>
        <dbReference type="ARBA" id="ARBA00023125"/>
    </source>
</evidence>
<keyword evidence="2" id="KW-0238">DNA-binding</keyword>
<dbReference type="InterPro" id="IPR016032">
    <property type="entry name" value="Sig_transdc_resp-reg_C-effctor"/>
</dbReference>
<dbReference type="PANTHER" id="PTHR44688">
    <property type="entry name" value="DNA-BINDING TRANSCRIPTIONAL ACTIVATOR DEVR_DOSR"/>
    <property type="match status" value="1"/>
</dbReference>
<dbReference type="KEGG" id="nml:Namu_3459"/>
<dbReference type="InterPro" id="IPR027417">
    <property type="entry name" value="P-loop_NTPase"/>
</dbReference>
<dbReference type="Gene3D" id="1.10.10.10">
    <property type="entry name" value="Winged helix-like DNA-binding domain superfamily/Winged helix DNA-binding domain"/>
    <property type="match status" value="1"/>
</dbReference>
<dbReference type="SUPFAM" id="SSF46894">
    <property type="entry name" value="C-terminal effector domain of the bipartite response regulators"/>
    <property type="match status" value="1"/>
</dbReference>
<dbReference type="AlphaFoldDB" id="C8XEN5"/>
<dbReference type="PROSITE" id="PS50043">
    <property type="entry name" value="HTH_LUXR_2"/>
    <property type="match status" value="1"/>
</dbReference>
<dbReference type="OrthoDB" id="136365at2"/>
<proteinExistence type="predicted"/>
<dbReference type="Pfam" id="PF25873">
    <property type="entry name" value="WHD_MalT"/>
    <property type="match status" value="1"/>
</dbReference>
<dbReference type="Pfam" id="PF17874">
    <property type="entry name" value="TPR_MalT"/>
    <property type="match status" value="1"/>
</dbReference>
<sequence>MPSTSAPSGSLHASTRFRAPTYVRNVIERERLLDALGEGGGRALVVIHAPAGYGKTTLAVQWLRVLADGGAVPAWLGLHRDDNDPHWFLFHLLEAVRRAVPAAGDVLGDLRDLLEQNVEDTQTYALSVLLEQIGRHDGRLVLTFDDWHLIEDAQVHRALVHLLDFAPPNLSVVLTSRVRPRLPLSRLRVRGQLIEIDADTLRFDLAETRSFLVDLNGLRLEPEDIARVSVSTDGWVAALQLVSLSLRDCADPTDLIGGFSGRDHSIGEYLAENVLDALPGDILAFLLDTCVGDRLCGELADALSGRTDGQAMLEELERRDLFLRPLDPERQWFRYHHLFADYLRRRLERDQRDRVAGLHRRAAQWFAAHDLVSEAVSHALAAGDVAMATDLVERHAMAQVEHSRMVSLLGLIGRLPAAAVSERPRLLMALAWANCLLQRSTAAELALEDLRRVLPPAPEQQDMHSEADVVQACIDIYGDRIDRAEGLVALSLQRRDVYRPWVVAVAANIQSFCDIHSMRFETALARQRWAARIHQRTVGPFAAVYGRCFAGIAAFAQLDLPAAQGHLAGAVELARTSAGRRSHAAQLASALLGELLYELGEIDQAERLLEESRELGAESGVVDFMIASYAVLARIRANRGAAVDAAELLAEGVKVAERLALPRLHAAVASERIRQLLLARRIAEARRVAEAMPDGSSTEGGLGITIDQIRTGALAAVMSAEGDRDGAVALLDELIDDLQRRGQFRARLAAAVQRVVVLEQAAHRMAAERALADLLGQVVATGLRRTVLDGGPDIVTVLDRLLAQAGTRAWARAHPDVPRDWLAALVAQAGDDPETPSSGLTARELDILRMVGSGRTNQQIATSLTVTVNTVKWYLKNIYTKLGATNRTEATAIARREGLPV</sequence>
<dbReference type="RefSeq" id="WP_015748652.1">
    <property type="nucleotide sequence ID" value="NC_013235.1"/>
</dbReference>
<dbReference type="EMBL" id="CP001737">
    <property type="protein sequence ID" value="ACV79786.1"/>
    <property type="molecule type" value="Genomic_DNA"/>
</dbReference>
<dbReference type="PANTHER" id="PTHR44688:SF25">
    <property type="entry name" value="HTH LUXR-TYPE DOMAIN-CONTAINING PROTEIN"/>
    <property type="match status" value="1"/>
</dbReference>
<dbReference type="PROSITE" id="PS00622">
    <property type="entry name" value="HTH_LUXR_1"/>
    <property type="match status" value="1"/>
</dbReference>
<dbReference type="CDD" id="cd06170">
    <property type="entry name" value="LuxR_C_like"/>
    <property type="match status" value="1"/>
</dbReference>
<dbReference type="eggNOG" id="COG2909">
    <property type="taxonomic scope" value="Bacteria"/>
</dbReference>
<dbReference type="Pfam" id="PF00196">
    <property type="entry name" value="GerE"/>
    <property type="match status" value="1"/>
</dbReference>
<dbReference type="InterPro" id="IPR036388">
    <property type="entry name" value="WH-like_DNA-bd_sf"/>
</dbReference>
<dbReference type="Gene3D" id="3.40.50.300">
    <property type="entry name" value="P-loop containing nucleotide triphosphate hydrolases"/>
    <property type="match status" value="1"/>
</dbReference>
<keyword evidence="6" id="KW-1185">Reference proteome</keyword>
<evidence type="ECO:0000256" key="1">
    <source>
        <dbReference type="ARBA" id="ARBA00023015"/>
    </source>
</evidence>
<evidence type="ECO:0000259" key="4">
    <source>
        <dbReference type="PROSITE" id="PS50043"/>
    </source>
</evidence>
<dbReference type="InterPro" id="IPR041617">
    <property type="entry name" value="TPR_MalT"/>
</dbReference>
<gene>
    <name evidence="5" type="ordered locus">Namu_3459</name>
</gene>
<keyword evidence="3" id="KW-0804">Transcription</keyword>
<protein>
    <submittedName>
        <fullName evidence="5">ATP-dependent transcriptional regulator, MalT-like, LuxR family</fullName>
    </submittedName>
</protein>
<dbReference type="Proteomes" id="UP000002218">
    <property type="component" value="Chromosome"/>
</dbReference>
<reference evidence="5 6" key="2">
    <citation type="journal article" date="2010" name="Stand. Genomic Sci.">
        <title>Complete genome sequence of Nakamurella multipartita type strain (Y-104).</title>
        <authorList>
            <person name="Tice H."/>
            <person name="Mayilraj S."/>
            <person name="Sims D."/>
            <person name="Lapidus A."/>
            <person name="Nolan M."/>
            <person name="Lucas S."/>
            <person name="Glavina Del Rio T."/>
            <person name="Copeland A."/>
            <person name="Cheng J.F."/>
            <person name="Meincke L."/>
            <person name="Bruce D."/>
            <person name="Goodwin L."/>
            <person name="Pitluck S."/>
            <person name="Ivanova N."/>
            <person name="Mavromatis K."/>
            <person name="Ovchinnikova G."/>
            <person name="Pati A."/>
            <person name="Chen A."/>
            <person name="Palaniappan K."/>
            <person name="Land M."/>
            <person name="Hauser L."/>
            <person name="Chang Y.J."/>
            <person name="Jeffries C.D."/>
            <person name="Detter J.C."/>
            <person name="Brettin T."/>
            <person name="Rohde M."/>
            <person name="Goker M."/>
            <person name="Bristow J."/>
            <person name="Eisen J.A."/>
            <person name="Markowitz V."/>
            <person name="Hugenholtz P."/>
            <person name="Kyrpides N.C."/>
            <person name="Klenk H.P."/>
            <person name="Chen F."/>
        </authorList>
    </citation>
    <scope>NUCLEOTIDE SEQUENCE [LARGE SCALE GENOMIC DNA]</scope>
    <source>
        <strain evidence="6">ATCC 700099 / DSM 44233 / CIP 104796 / JCM 9543 / NBRC 105858 / Y-104</strain>
    </source>
</reference>
<evidence type="ECO:0000313" key="5">
    <source>
        <dbReference type="EMBL" id="ACV79786.1"/>
    </source>
</evidence>
<name>C8XEN5_NAKMY</name>
<dbReference type="Gene3D" id="1.25.40.10">
    <property type="entry name" value="Tetratricopeptide repeat domain"/>
    <property type="match status" value="1"/>
</dbReference>
<dbReference type="PRINTS" id="PR00038">
    <property type="entry name" value="HTHLUXR"/>
</dbReference>
<dbReference type="InterPro" id="IPR000792">
    <property type="entry name" value="Tscrpt_reg_LuxR_C"/>
</dbReference>
<feature type="domain" description="HTH luxR-type" evidence="4">
    <location>
        <begin position="833"/>
        <end position="898"/>
    </location>
</feature>